<feature type="compositionally biased region" description="Basic and acidic residues" evidence="1">
    <location>
        <begin position="427"/>
        <end position="444"/>
    </location>
</feature>
<organism evidence="4 5">
    <name type="scientific">Anopheles culicifacies</name>
    <dbReference type="NCBI Taxonomy" id="139723"/>
    <lineage>
        <taxon>Eukaryota</taxon>
        <taxon>Metazoa</taxon>
        <taxon>Ecdysozoa</taxon>
        <taxon>Arthropoda</taxon>
        <taxon>Hexapoda</taxon>
        <taxon>Insecta</taxon>
        <taxon>Pterygota</taxon>
        <taxon>Neoptera</taxon>
        <taxon>Endopterygota</taxon>
        <taxon>Diptera</taxon>
        <taxon>Nematocera</taxon>
        <taxon>Culicoidea</taxon>
        <taxon>Culicidae</taxon>
        <taxon>Anophelinae</taxon>
        <taxon>Anopheles</taxon>
        <taxon>culicifacies species complex</taxon>
    </lineage>
</organism>
<feature type="chain" id="PRO_5008127381" description="Chloride channel CLIC-like protein 1" evidence="3">
    <location>
        <begin position="26"/>
        <end position="444"/>
    </location>
</feature>
<evidence type="ECO:0000313" key="5">
    <source>
        <dbReference type="Proteomes" id="UP000075883"/>
    </source>
</evidence>
<feature type="signal peptide" evidence="3">
    <location>
        <begin position="1"/>
        <end position="25"/>
    </location>
</feature>
<keyword evidence="2" id="KW-0812">Transmembrane</keyword>
<evidence type="ECO:0008006" key="6">
    <source>
        <dbReference type="Google" id="ProtNLM"/>
    </source>
</evidence>
<sequence>MIQSFLRVVTFCCVLFGVLLPPTYGVTHDSTWVKPGALDRWGQQQKQGGKLADGSCESATLPMQCDCPPPPEPVPPIPCSADIIEDQRLALVFYRKLIKTLFARETLRADPATEDHYNVDLSLQITSRQLEKLLDDTSSAREVNLIVSAVLEKSSKTRRYVIFRENQCELLYNFLMQLFESKILHNALPLILLLLICFMVRIISRLTRIHSFIVFLLLILSITVSNQWKECNENLALQSLEKMETPPSFWKALFTSNKADSPLPICDPLQVIVESTVKIQAVYFKRIFKEILDTFKESTKDAGYIQSFIIGMLLLGFTYILITTLLSVGVRSGFDLFGNLVTTGMQSSRNTAAVGSESANNPQPQQLPAFNLNLHIGDSIAKTVPLNQILQQENQRIEIVQDAETTAIEEAPNETQMKASEPSTCSEHVEQQDDKQKNQKEIIK</sequence>
<dbReference type="VEuPathDB" id="VectorBase:ACUA000734"/>
<reference evidence="5" key="1">
    <citation type="submission" date="2013-09" db="EMBL/GenBank/DDBJ databases">
        <title>The Genome Sequence of Anopheles culicifacies species A.</title>
        <authorList>
            <consortium name="The Broad Institute Genomics Platform"/>
            <person name="Neafsey D.E."/>
            <person name="Besansky N."/>
            <person name="Howell P."/>
            <person name="Walton C."/>
            <person name="Young S.K."/>
            <person name="Zeng Q."/>
            <person name="Gargeya S."/>
            <person name="Fitzgerald M."/>
            <person name="Haas B."/>
            <person name="Abouelleil A."/>
            <person name="Allen A.W."/>
            <person name="Alvarado L."/>
            <person name="Arachchi H.M."/>
            <person name="Berlin A.M."/>
            <person name="Chapman S.B."/>
            <person name="Gainer-Dewar J."/>
            <person name="Goldberg J."/>
            <person name="Griggs A."/>
            <person name="Gujja S."/>
            <person name="Hansen M."/>
            <person name="Howarth C."/>
            <person name="Imamovic A."/>
            <person name="Ireland A."/>
            <person name="Larimer J."/>
            <person name="McCowan C."/>
            <person name="Murphy C."/>
            <person name="Pearson M."/>
            <person name="Poon T.W."/>
            <person name="Priest M."/>
            <person name="Roberts A."/>
            <person name="Saif S."/>
            <person name="Shea T."/>
            <person name="Sisk P."/>
            <person name="Sykes S."/>
            <person name="Wortman J."/>
            <person name="Nusbaum C."/>
            <person name="Birren B."/>
        </authorList>
    </citation>
    <scope>NUCLEOTIDE SEQUENCE [LARGE SCALE GENOMIC DNA]</scope>
    <source>
        <strain evidence="5">A-37</strain>
    </source>
</reference>
<feature type="compositionally biased region" description="Polar residues" evidence="1">
    <location>
        <begin position="413"/>
        <end position="426"/>
    </location>
</feature>
<evidence type="ECO:0000256" key="2">
    <source>
        <dbReference type="SAM" id="Phobius"/>
    </source>
</evidence>
<proteinExistence type="predicted"/>
<dbReference type="EMBL" id="AXCM01009586">
    <property type="status" value="NOT_ANNOTATED_CDS"/>
    <property type="molecule type" value="Genomic_DNA"/>
</dbReference>
<dbReference type="Proteomes" id="UP000075883">
    <property type="component" value="Unassembled WGS sequence"/>
</dbReference>
<dbReference type="EnsemblMetazoa" id="ACUA000734-RA">
    <property type="protein sequence ID" value="ACUA000734-PA"/>
    <property type="gene ID" value="ACUA000734"/>
</dbReference>
<accession>A0A182LSA8</accession>
<evidence type="ECO:0000256" key="3">
    <source>
        <dbReference type="SAM" id="SignalP"/>
    </source>
</evidence>
<evidence type="ECO:0000313" key="4">
    <source>
        <dbReference type="EnsemblMetazoa" id="ACUA000734-PA"/>
    </source>
</evidence>
<evidence type="ECO:0000256" key="1">
    <source>
        <dbReference type="SAM" id="MobiDB-lite"/>
    </source>
</evidence>
<feature type="transmembrane region" description="Helical" evidence="2">
    <location>
        <begin position="304"/>
        <end position="328"/>
    </location>
</feature>
<reference evidence="4" key="2">
    <citation type="submission" date="2020-05" db="UniProtKB">
        <authorList>
            <consortium name="EnsemblMetazoa"/>
        </authorList>
    </citation>
    <scope>IDENTIFICATION</scope>
    <source>
        <strain evidence="4">A-37</strain>
    </source>
</reference>
<protein>
    <recommendedName>
        <fullName evidence="6">Chloride channel CLIC-like protein 1</fullName>
    </recommendedName>
</protein>
<dbReference type="AlphaFoldDB" id="A0A182LSA8"/>
<keyword evidence="2" id="KW-0472">Membrane</keyword>
<feature type="transmembrane region" description="Helical" evidence="2">
    <location>
        <begin position="209"/>
        <end position="228"/>
    </location>
</feature>
<feature type="region of interest" description="Disordered" evidence="1">
    <location>
        <begin position="409"/>
        <end position="444"/>
    </location>
</feature>
<keyword evidence="3" id="KW-0732">Signal</keyword>
<feature type="transmembrane region" description="Helical" evidence="2">
    <location>
        <begin position="183"/>
        <end position="202"/>
    </location>
</feature>
<name>A0A182LSA8_9DIPT</name>
<keyword evidence="5" id="KW-1185">Reference proteome</keyword>
<keyword evidence="2" id="KW-1133">Transmembrane helix</keyword>